<organism evidence="1 2">
    <name type="scientific">Rhipicephalus microplus</name>
    <name type="common">Cattle tick</name>
    <name type="synonym">Boophilus microplus</name>
    <dbReference type="NCBI Taxonomy" id="6941"/>
    <lineage>
        <taxon>Eukaryota</taxon>
        <taxon>Metazoa</taxon>
        <taxon>Ecdysozoa</taxon>
        <taxon>Arthropoda</taxon>
        <taxon>Chelicerata</taxon>
        <taxon>Arachnida</taxon>
        <taxon>Acari</taxon>
        <taxon>Parasitiformes</taxon>
        <taxon>Ixodida</taxon>
        <taxon>Ixodoidea</taxon>
        <taxon>Ixodidae</taxon>
        <taxon>Rhipicephalinae</taxon>
        <taxon>Rhipicephalus</taxon>
        <taxon>Boophilus</taxon>
    </lineage>
</organism>
<dbReference type="EMBL" id="JABSTU010000008">
    <property type="protein sequence ID" value="KAH8022673.1"/>
    <property type="molecule type" value="Genomic_DNA"/>
</dbReference>
<reference evidence="1" key="1">
    <citation type="journal article" date="2020" name="Cell">
        <title>Large-Scale Comparative Analyses of Tick Genomes Elucidate Their Genetic Diversity and Vector Capacities.</title>
        <authorList>
            <consortium name="Tick Genome and Microbiome Consortium (TIGMIC)"/>
            <person name="Jia N."/>
            <person name="Wang J."/>
            <person name="Shi W."/>
            <person name="Du L."/>
            <person name="Sun Y."/>
            <person name="Zhan W."/>
            <person name="Jiang J.F."/>
            <person name="Wang Q."/>
            <person name="Zhang B."/>
            <person name="Ji P."/>
            <person name="Bell-Sakyi L."/>
            <person name="Cui X.M."/>
            <person name="Yuan T.T."/>
            <person name="Jiang B.G."/>
            <person name="Yang W.F."/>
            <person name="Lam T.T."/>
            <person name="Chang Q.C."/>
            <person name="Ding S.J."/>
            <person name="Wang X.J."/>
            <person name="Zhu J.G."/>
            <person name="Ruan X.D."/>
            <person name="Zhao L."/>
            <person name="Wei J.T."/>
            <person name="Ye R.Z."/>
            <person name="Que T.C."/>
            <person name="Du C.H."/>
            <person name="Zhou Y.H."/>
            <person name="Cheng J.X."/>
            <person name="Dai P.F."/>
            <person name="Guo W.B."/>
            <person name="Han X.H."/>
            <person name="Huang E.J."/>
            <person name="Li L.F."/>
            <person name="Wei W."/>
            <person name="Gao Y.C."/>
            <person name="Liu J.Z."/>
            <person name="Shao H.Z."/>
            <person name="Wang X."/>
            <person name="Wang C.C."/>
            <person name="Yang T.C."/>
            <person name="Huo Q.B."/>
            <person name="Li W."/>
            <person name="Chen H.Y."/>
            <person name="Chen S.E."/>
            <person name="Zhou L.G."/>
            <person name="Ni X.B."/>
            <person name="Tian J.H."/>
            <person name="Sheng Y."/>
            <person name="Liu T."/>
            <person name="Pan Y.S."/>
            <person name="Xia L.Y."/>
            <person name="Li J."/>
            <person name="Zhao F."/>
            <person name="Cao W.C."/>
        </authorList>
    </citation>
    <scope>NUCLEOTIDE SEQUENCE</scope>
    <source>
        <strain evidence="1">Rmic-2018</strain>
    </source>
</reference>
<accession>A0A9J6DLA9</accession>
<proteinExistence type="predicted"/>
<protein>
    <recommendedName>
        <fullName evidence="3">ISXO2-like transposase domain-containing protein</fullName>
    </recommendedName>
</protein>
<name>A0A9J6DLA9_RHIMP</name>
<evidence type="ECO:0000313" key="1">
    <source>
        <dbReference type="EMBL" id="KAH8022673.1"/>
    </source>
</evidence>
<comment type="caution">
    <text evidence="1">The sequence shown here is derived from an EMBL/GenBank/DDBJ whole genome shotgun (WGS) entry which is preliminary data.</text>
</comment>
<evidence type="ECO:0008006" key="3">
    <source>
        <dbReference type="Google" id="ProtNLM"/>
    </source>
</evidence>
<evidence type="ECO:0000313" key="2">
    <source>
        <dbReference type="Proteomes" id="UP000821866"/>
    </source>
</evidence>
<keyword evidence="2" id="KW-1185">Reference proteome</keyword>
<reference evidence="1" key="2">
    <citation type="submission" date="2021-09" db="EMBL/GenBank/DDBJ databases">
        <authorList>
            <person name="Jia N."/>
            <person name="Wang J."/>
            <person name="Shi W."/>
            <person name="Du L."/>
            <person name="Sun Y."/>
            <person name="Zhan W."/>
            <person name="Jiang J."/>
            <person name="Wang Q."/>
            <person name="Zhang B."/>
            <person name="Ji P."/>
            <person name="Sakyi L.B."/>
            <person name="Cui X."/>
            <person name="Yuan T."/>
            <person name="Jiang B."/>
            <person name="Yang W."/>
            <person name="Lam T.T.-Y."/>
            <person name="Chang Q."/>
            <person name="Ding S."/>
            <person name="Wang X."/>
            <person name="Zhu J."/>
            <person name="Ruan X."/>
            <person name="Zhao L."/>
            <person name="Wei J."/>
            <person name="Que T."/>
            <person name="Du C."/>
            <person name="Cheng J."/>
            <person name="Dai P."/>
            <person name="Han X."/>
            <person name="Huang E."/>
            <person name="Gao Y."/>
            <person name="Liu J."/>
            <person name="Shao H."/>
            <person name="Ye R."/>
            <person name="Li L."/>
            <person name="Wei W."/>
            <person name="Wang X."/>
            <person name="Wang C."/>
            <person name="Huo Q."/>
            <person name="Li W."/>
            <person name="Guo W."/>
            <person name="Chen H."/>
            <person name="Chen S."/>
            <person name="Zhou L."/>
            <person name="Zhou L."/>
            <person name="Ni X."/>
            <person name="Tian J."/>
            <person name="Zhou Y."/>
            <person name="Sheng Y."/>
            <person name="Liu T."/>
            <person name="Pan Y."/>
            <person name="Xia L."/>
            <person name="Li J."/>
            <person name="Zhao F."/>
            <person name="Cao W."/>
        </authorList>
    </citation>
    <scope>NUCLEOTIDE SEQUENCE</scope>
    <source>
        <strain evidence="1">Rmic-2018</strain>
        <tissue evidence="1">Larvae</tissue>
    </source>
</reference>
<gene>
    <name evidence="1" type="ORF">HPB51_001044</name>
</gene>
<sequence>MATPRIDPSIVEIADIINYPAAEEAKHILPRTTVYSDEWAAYQCIPRLVKANGTPLNLDWHTVNTVSTSLILRQAPTRKGLKVNGKRPSAVSCATATRRLPHLCRLTSPGFGGNQLTHVPT</sequence>
<dbReference type="AlphaFoldDB" id="A0A9J6DLA9"/>
<dbReference type="Proteomes" id="UP000821866">
    <property type="component" value="Chromosome 6"/>
</dbReference>